<proteinExistence type="predicted"/>
<evidence type="ECO:0008006" key="3">
    <source>
        <dbReference type="Google" id="ProtNLM"/>
    </source>
</evidence>
<dbReference type="InterPro" id="IPR029069">
    <property type="entry name" value="HotDog_dom_sf"/>
</dbReference>
<protein>
    <recommendedName>
        <fullName evidence="3">Thioesterase superfamily protein</fullName>
    </recommendedName>
</protein>
<dbReference type="KEGG" id="tpx:Turpa_1061"/>
<dbReference type="Proteomes" id="UP000006048">
    <property type="component" value="Chromosome"/>
</dbReference>
<dbReference type="OrthoDB" id="9792301at2"/>
<dbReference type="CDD" id="cd03443">
    <property type="entry name" value="PaaI_thioesterase"/>
    <property type="match status" value="1"/>
</dbReference>
<dbReference type="SUPFAM" id="SSF54637">
    <property type="entry name" value="Thioesterase/thiol ester dehydrase-isomerase"/>
    <property type="match status" value="1"/>
</dbReference>
<dbReference type="Gene3D" id="3.10.129.10">
    <property type="entry name" value="Hotdog Thioesterase"/>
    <property type="match status" value="1"/>
</dbReference>
<organism evidence="1 2">
    <name type="scientific">Turneriella parva (strain ATCC BAA-1111 / DSM 21527 / NCTC 11395 / H)</name>
    <name type="common">Leptospira parva</name>
    <dbReference type="NCBI Taxonomy" id="869212"/>
    <lineage>
        <taxon>Bacteria</taxon>
        <taxon>Pseudomonadati</taxon>
        <taxon>Spirochaetota</taxon>
        <taxon>Spirochaetia</taxon>
        <taxon>Leptospirales</taxon>
        <taxon>Leptospiraceae</taxon>
        <taxon>Turneriella</taxon>
    </lineage>
</organism>
<evidence type="ECO:0000313" key="1">
    <source>
        <dbReference type="EMBL" id="AFM11710.1"/>
    </source>
</evidence>
<reference evidence="1 2" key="1">
    <citation type="submission" date="2012-06" db="EMBL/GenBank/DDBJ databases">
        <title>The complete chromosome of genome of Turneriella parva DSM 21527.</title>
        <authorList>
            <consortium name="US DOE Joint Genome Institute (JGI-PGF)"/>
            <person name="Lucas S."/>
            <person name="Han J."/>
            <person name="Lapidus A."/>
            <person name="Bruce D."/>
            <person name="Goodwin L."/>
            <person name="Pitluck S."/>
            <person name="Peters L."/>
            <person name="Kyrpides N."/>
            <person name="Mavromatis K."/>
            <person name="Ivanova N."/>
            <person name="Mikhailova N."/>
            <person name="Chertkov O."/>
            <person name="Detter J.C."/>
            <person name="Tapia R."/>
            <person name="Han C."/>
            <person name="Land M."/>
            <person name="Hauser L."/>
            <person name="Markowitz V."/>
            <person name="Cheng J.-F."/>
            <person name="Hugenholtz P."/>
            <person name="Woyke T."/>
            <person name="Wu D."/>
            <person name="Gronow S."/>
            <person name="Wellnitz S."/>
            <person name="Brambilla E."/>
            <person name="Klenk H.-P."/>
            <person name="Eisen J.A."/>
        </authorList>
    </citation>
    <scope>NUCLEOTIDE SEQUENCE [LARGE SCALE GENOMIC DNA]</scope>
    <source>
        <strain evidence="2">ATCC BAA-1111 / DSM 21527 / NCTC 11395 / H</strain>
    </source>
</reference>
<dbReference type="AlphaFoldDB" id="I4B353"/>
<keyword evidence="2" id="KW-1185">Reference proteome</keyword>
<evidence type="ECO:0000313" key="2">
    <source>
        <dbReference type="Proteomes" id="UP000006048"/>
    </source>
</evidence>
<dbReference type="RefSeq" id="WP_014802227.1">
    <property type="nucleotide sequence ID" value="NC_018020.1"/>
</dbReference>
<accession>I4B353</accession>
<dbReference type="EMBL" id="CP002959">
    <property type="protein sequence ID" value="AFM11710.1"/>
    <property type="molecule type" value="Genomic_DNA"/>
</dbReference>
<dbReference type="HOGENOM" id="CLU_089876_6_2_12"/>
<dbReference type="STRING" id="869212.Turpa_1061"/>
<sequence length="136" mass="15559">MKVLRRQKNLSFGTSPDNEQGLKLDLRFDEDTKTAYGEIVLPVHFQGNQPECVHPGIIAVMLDEVMMKINQALNLNVNTGEVTIRYLQLAKVNEPLYLRGYFVKKNKRVIENRAELEDDIGKIVARGKGKYIEQDL</sequence>
<gene>
    <name evidence="1" type="ordered locus">Turpa_1061</name>
</gene>
<name>I4B353_TURPD</name>